<keyword evidence="7" id="KW-1185">Reference proteome</keyword>
<name>A0A843W1H5_COLES</name>
<dbReference type="FunFam" id="1.50.10.130:FF:000001">
    <property type="entry name" value="Isoprene synthase, chloroplastic"/>
    <property type="match status" value="1"/>
</dbReference>
<dbReference type="InterPro" id="IPR008930">
    <property type="entry name" value="Terpenoid_cyclase/PrenylTrfase"/>
</dbReference>
<dbReference type="GO" id="GO:0000287">
    <property type="term" value="F:magnesium ion binding"/>
    <property type="evidence" value="ECO:0007669"/>
    <property type="project" value="InterPro"/>
</dbReference>
<comment type="caution">
    <text evidence="6">The sequence shown here is derived from an EMBL/GenBank/DDBJ whole genome shotgun (WGS) entry which is preliminary data.</text>
</comment>
<dbReference type="InterPro" id="IPR050148">
    <property type="entry name" value="Terpene_synthase-like"/>
</dbReference>
<dbReference type="Proteomes" id="UP000652761">
    <property type="component" value="Unassembled WGS sequence"/>
</dbReference>
<dbReference type="InterPro" id="IPR044814">
    <property type="entry name" value="Terpene_cyclase_plant_C1"/>
</dbReference>
<dbReference type="Gene3D" id="1.50.10.130">
    <property type="entry name" value="Terpene synthase, N-terminal domain"/>
    <property type="match status" value="1"/>
</dbReference>
<feature type="domain" description="Terpene synthase N-terminal" evidence="4">
    <location>
        <begin position="29"/>
        <end position="208"/>
    </location>
</feature>
<feature type="domain" description="Terpene synthase metal-binding" evidence="5">
    <location>
        <begin position="265"/>
        <end position="503"/>
    </location>
</feature>
<dbReference type="SFLD" id="SFLDG01019">
    <property type="entry name" value="Terpene_Cyclase_Like_1_C_Termi"/>
    <property type="match status" value="1"/>
</dbReference>
<keyword evidence="3" id="KW-0456">Lyase</keyword>
<evidence type="ECO:0000256" key="1">
    <source>
        <dbReference type="ARBA" id="ARBA00022723"/>
    </source>
</evidence>
<evidence type="ECO:0000256" key="2">
    <source>
        <dbReference type="ARBA" id="ARBA00022842"/>
    </source>
</evidence>
<organism evidence="6 7">
    <name type="scientific">Colocasia esculenta</name>
    <name type="common">Wild taro</name>
    <name type="synonym">Arum esculentum</name>
    <dbReference type="NCBI Taxonomy" id="4460"/>
    <lineage>
        <taxon>Eukaryota</taxon>
        <taxon>Viridiplantae</taxon>
        <taxon>Streptophyta</taxon>
        <taxon>Embryophyta</taxon>
        <taxon>Tracheophyta</taxon>
        <taxon>Spermatophyta</taxon>
        <taxon>Magnoliopsida</taxon>
        <taxon>Liliopsida</taxon>
        <taxon>Araceae</taxon>
        <taxon>Aroideae</taxon>
        <taxon>Colocasieae</taxon>
        <taxon>Colocasia</taxon>
    </lineage>
</organism>
<evidence type="ECO:0000256" key="3">
    <source>
        <dbReference type="ARBA" id="ARBA00023239"/>
    </source>
</evidence>
<dbReference type="SFLD" id="SFLDS00005">
    <property type="entry name" value="Isoprenoid_Synthase_Type_I"/>
    <property type="match status" value="1"/>
</dbReference>
<dbReference type="InterPro" id="IPR034741">
    <property type="entry name" value="Terpene_cyclase-like_1_C"/>
</dbReference>
<dbReference type="Pfam" id="PF01397">
    <property type="entry name" value="Terpene_synth"/>
    <property type="match status" value="1"/>
</dbReference>
<evidence type="ECO:0000259" key="5">
    <source>
        <dbReference type="Pfam" id="PF03936"/>
    </source>
</evidence>
<evidence type="ECO:0000313" key="6">
    <source>
        <dbReference type="EMBL" id="MQM01906.1"/>
    </source>
</evidence>
<dbReference type="InterPro" id="IPR001906">
    <property type="entry name" value="Terpene_synth_N"/>
</dbReference>
<dbReference type="GO" id="GO:0010333">
    <property type="term" value="F:terpene synthase activity"/>
    <property type="evidence" value="ECO:0007669"/>
    <property type="project" value="InterPro"/>
</dbReference>
<dbReference type="PANTHER" id="PTHR31225">
    <property type="entry name" value="OS04G0344100 PROTEIN-RELATED"/>
    <property type="match status" value="1"/>
</dbReference>
<reference evidence="6" key="1">
    <citation type="submission" date="2017-07" db="EMBL/GenBank/DDBJ databases">
        <title>Taro Niue Genome Assembly and Annotation.</title>
        <authorList>
            <person name="Atibalentja N."/>
            <person name="Keating K."/>
            <person name="Fields C.J."/>
        </authorList>
    </citation>
    <scope>NUCLEOTIDE SEQUENCE</scope>
    <source>
        <strain evidence="6">Niue_2</strain>
        <tissue evidence="6">Leaf</tissue>
    </source>
</reference>
<dbReference type="PANTHER" id="PTHR31225:SF93">
    <property type="entry name" value="ALPHA-HUMULENE_(-)-(E)-BETA-CARYOPHYLLENE SYNTHASE"/>
    <property type="match status" value="1"/>
</dbReference>
<proteinExistence type="predicted"/>
<dbReference type="FunFam" id="1.10.600.10:FF:000007">
    <property type="entry name" value="Isoprene synthase, chloroplastic"/>
    <property type="match status" value="1"/>
</dbReference>
<dbReference type="Pfam" id="PF03936">
    <property type="entry name" value="Terpene_synth_C"/>
    <property type="match status" value="1"/>
</dbReference>
<keyword evidence="1" id="KW-0479">Metal-binding</keyword>
<dbReference type="GO" id="GO:0016102">
    <property type="term" value="P:diterpenoid biosynthetic process"/>
    <property type="evidence" value="ECO:0007669"/>
    <property type="project" value="InterPro"/>
</dbReference>
<evidence type="ECO:0000313" key="7">
    <source>
        <dbReference type="Proteomes" id="UP000652761"/>
    </source>
</evidence>
<dbReference type="SUPFAM" id="SSF48576">
    <property type="entry name" value="Terpenoid synthases"/>
    <property type="match status" value="1"/>
</dbReference>
<dbReference type="OrthoDB" id="1877784at2759"/>
<accession>A0A843W1H5</accession>
<evidence type="ECO:0000259" key="4">
    <source>
        <dbReference type="Pfam" id="PF01397"/>
    </source>
</evidence>
<dbReference type="InterPro" id="IPR036965">
    <property type="entry name" value="Terpene_synth_N_sf"/>
</dbReference>
<dbReference type="InterPro" id="IPR008949">
    <property type="entry name" value="Isoprenoid_synthase_dom_sf"/>
</dbReference>
<dbReference type="EMBL" id="NMUH01002755">
    <property type="protein sequence ID" value="MQM01906.1"/>
    <property type="molecule type" value="Genomic_DNA"/>
</dbReference>
<dbReference type="Gene3D" id="1.10.600.10">
    <property type="entry name" value="Farnesyl Diphosphate Synthase"/>
    <property type="match status" value="1"/>
</dbReference>
<dbReference type="CDD" id="cd00684">
    <property type="entry name" value="Terpene_cyclase_plant_C1"/>
    <property type="match status" value="1"/>
</dbReference>
<gene>
    <name evidence="6" type="ORF">Taro_034667</name>
</gene>
<dbReference type="InterPro" id="IPR005630">
    <property type="entry name" value="Terpene_synthase_metal-bd"/>
</dbReference>
<dbReference type="SUPFAM" id="SSF48239">
    <property type="entry name" value="Terpenoid cyclases/Protein prenyltransferases"/>
    <property type="match status" value="1"/>
</dbReference>
<protein>
    <submittedName>
        <fullName evidence="6">Uncharacterized protein</fullName>
    </submittedName>
</protein>
<dbReference type="AlphaFoldDB" id="A0A843W1H5"/>
<keyword evidence="2" id="KW-0460">Magnesium</keyword>
<sequence length="508" mass="58789">MNTSSSIPPINKNEAQGIARPLANYHPTVWGEFFIHLLASENQIDHAQVQQRVEMLKEEVRTMFSMSSTAYDGRRVDEEMNLVDALQRLGLAYHFEDDINEALARIHGSQMMVVSENLHVVSLRFRLLRQGAYEISSDQFNKFKDVHGHFRENLRSDIQGLLSLYEASYLGTSEDGILEEAKSFCKRELVSMLDRLQPPLTTEVVRALDMPLIRRIKRLEAREYLSFYEAAEGRIDVILELAKLDFNRVQSLHQEEIRGLTGWWKELGLIKKLSFARDRLVECYFWILGVQYEPHLAHGRMLMAKLICLASILDDIYDSYGTFEELLLLTDAMQRWDIGEVEGLPEYMKTYFMALSDTIKEFEDMLLDGQKSYLVRYLKEEIKAIAKAYLKEAEWCNEGHIPTLQGHLQVSMISSGTIVLICGFFLCMRDIATQDILDWLASYPKIIEAAAMITRLMDDISSHEFEENRQHVASTVRCYMEEYGVSKEMAHKKLREMGDTAWKVMNEE</sequence>